<gene>
    <name evidence="1" type="ORF">GO493_17310</name>
</gene>
<proteinExistence type="predicted"/>
<dbReference type="AlphaFoldDB" id="A0A7K1U6P2"/>
<dbReference type="InterPro" id="IPR032710">
    <property type="entry name" value="NTF2-like_dom_sf"/>
</dbReference>
<dbReference type="EMBL" id="WRXN01000007">
    <property type="protein sequence ID" value="MVT10033.1"/>
    <property type="molecule type" value="Genomic_DNA"/>
</dbReference>
<dbReference type="PANTHER" id="PTHR38436:SF1">
    <property type="entry name" value="ESTER CYCLASE"/>
    <property type="match status" value="1"/>
</dbReference>
<dbReference type="Pfam" id="PF07366">
    <property type="entry name" value="SnoaL"/>
    <property type="match status" value="1"/>
</dbReference>
<comment type="caution">
    <text evidence="1">The sequence shown here is derived from an EMBL/GenBank/DDBJ whole genome shotgun (WGS) entry which is preliminary data.</text>
</comment>
<evidence type="ECO:0000313" key="1">
    <source>
        <dbReference type="EMBL" id="MVT10033.1"/>
    </source>
</evidence>
<dbReference type="Proteomes" id="UP000461730">
    <property type="component" value="Unassembled WGS sequence"/>
</dbReference>
<dbReference type="SUPFAM" id="SSF54427">
    <property type="entry name" value="NTF2-like"/>
    <property type="match status" value="1"/>
</dbReference>
<name>A0A7K1U6P2_9BACT</name>
<protein>
    <submittedName>
        <fullName evidence="1">Ester cyclase</fullName>
    </submittedName>
</protein>
<dbReference type="RefSeq" id="WP_157307480.1">
    <property type="nucleotide sequence ID" value="NZ_WRXN01000007.1"/>
</dbReference>
<keyword evidence="2" id="KW-1185">Reference proteome</keyword>
<organism evidence="1 2">
    <name type="scientific">Chitinophaga tropicalis</name>
    <dbReference type="NCBI Taxonomy" id="2683588"/>
    <lineage>
        <taxon>Bacteria</taxon>
        <taxon>Pseudomonadati</taxon>
        <taxon>Bacteroidota</taxon>
        <taxon>Chitinophagia</taxon>
        <taxon>Chitinophagales</taxon>
        <taxon>Chitinophagaceae</taxon>
        <taxon>Chitinophaga</taxon>
    </lineage>
</organism>
<sequence length="151" mass="17372">MANDHTKEVFIKALTQEEINTIHDFYDVFNKRDYNKVDHILSADWQDIPLAPGQQEGAQGYKELVRMFTQAFPDAAVKVHEIFGSHERAGVRAEMSFTHSSKFMGIEPTHKKLTIALHEFHYLKDGKLTATWHLEDWLSMLLQTGAWSINA</sequence>
<dbReference type="InterPro" id="IPR009959">
    <property type="entry name" value="Cyclase_SnoaL-like"/>
</dbReference>
<evidence type="ECO:0000313" key="2">
    <source>
        <dbReference type="Proteomes" id="UP000461730"/>
    </source>
</evidence>
<dbReference type="PANTHER" id="PTHR38436">
    <property type="entry name" value="POLYKETIDE CYCLASE SNOAL-LIKE DOMAIN"/>
    <property type="match status" value="1"/>
</dbReference>
<reference evidence="1 2" key="1">
    <citation type="submission" date="2019-12" db="EMBL/GenBank/DDBJ databases">
        <title>Chitinophaga sp. strain ysch24 (GDMCC 1.1355), whole genome shotgun sequence.</title>
        <authorList>
            <person name="Zhang X."/>
        </authorList>
    </citation>
    <scope>NUCLEOTIDE SEQUENCE [LARGE SCALE GENOMIC DNA]</scope>
    <source>
        <strain evidence="2">ysch24</strain>
    </source>
</reference>
<dbReference type="GO" id="GO:0030638">
    <property type="term" value="P:polyketide metabolic process"/>
    <property type="evidence" value="ECO:0007669"/>
    <property type="project" value="InterPro"/>
</dbReference>
<dbReference type="Gene3D" id="3.10.450.50">
    <property type="match status" value="1"/>
</dbReference>
<accession>A0A7K1U6P2</accession>